<dbReference type="GO" id="GO:0071396">
    <property type="term" value="P:cellular response to lipid"/>
    <property type="evidence" value="ECO:0007669"/>
    <property type="project" value="UniProtKB-ARBA"/>
</dbReference>
<feature type="transmembrane region" description="Helical" evidence="11">
    <location>
        <begin position="254"/>
        <end position="277"/>
    </location>
</feature>
<keyword evidence="11" id="KW-1003">Cell membrane</keyword>
<name>L9KMH0_TUPCH</name>
<evidence type="ECO:0000256" key="6">
    <source>
        <dbReference type="ARBA" id="ARBA00023040"/>
    </source>
</evidence>
<dbReference type="InterPro" id="IPR017452">
    <property type="entry name" value="GPCR_Rhodpsn_7TM"/>
</dbReference>
<evidence type="ECO:0000256" key="8">
    <source>
        <dbReference type="ARBA" id="ARBA00023170"/>
    </source>
</evidence>
<feature type="transmembrane region" description="Helical" evidence="11">
    <location>
        <begin position="111"/>
        <end position="132"/>
    </location>
</feature>
<feature type="transmembrane region" description="Helical" evidence="11">
    <location>
        <begin position="153"/>
        <end position="175"/>
    </location>
</feature>
<keyword evidence="5 11" id="KW-1133">Transmembrane helix</keyword>
<keyword evidence="3 10" id="KW-0812">Transmembrane</keyword>
<comment type="similarity">
    <text evidence="10">Belongs to the G-protein coupled receptor 1 family.</text>
</comment>
<organism evidence="13 14">
    <name type="scientific">Tupaia chinensis</name>
    <name type="common">Chinese tree shrew</name>
    <name type="synonym">Tupaia belangeri chinensis</name>
    <dbReference type="NCBI Taxonomy" id="246437"/>
    <lineage>
        <taxon>Eukaryota</taxon>
        <taxon>Metazoa</taxon>
        <taxon>Chordata</taxon>
        <taxon>Craniata</taxon>
        <taxon>Vertebrata</taxon>
        <taxon>Euteleostomi</taxon>
        <taxon>Mammalia</taxon>
        <taxon>Eutheria</taxon>
        <taxon>Euarchontoglires</taxon>
        <taxon>Scandentia</taxon>
        <taxon>Tupaiidae</taxon>
        <taxon>Tupaia</taxon>
    </lineage>
</organism>
<dbReference type="PRINTS" id="PR00245">
    <property type="entry name" value="OLFACTORYR"/>
</dbReference>
<keyword evidence="4 11" id="KW-0552">Olfaction</keyword>
<dbReference type="PROSITE" id="PS50262">
    <property type="entry name" value="G_PROTEIN_RECEP_F1_2"/>
    <property type="match status" value="1"/>
</dbReference>
<feature type="transmembrane region" description="Helical" evidence="11">
    <location>
        <begin position="209"/>
        <end position="233"/>
    </location>
</feature>
<evidence type="ECO:0000256" key="11">
    <source>
        <dbReference type="RuleBase" id="RU363047"/>
    </source>
</evidence>
<gene>
    <name evidence="13" type="ORF">TREES_T100005439</name>
</gene>
<dbReference type="Pfam" id="PF13853">
    <property type="entry name" value="7tm_4"/>
    <property type="match status" value="1"/>
</dbReference>
<dbReference type="AlphaFoldDB" id="L9KMH0"/>
<evidence type="ECO:0000313" key="13">
    <source>
        <dbReference type="EMBL" id="ELW63679.1"/>
    </source>
</evidence>
<dbReference type="Gene3D" id="1.20.1070.10">
    <property type="entry name" value="Rhodopsin 7-helix transmembrane proteins"/>
    <property type="match status" value="1"/>
</dbReference>
<keyword evidence="6 10" id="KW-0297">G-protein coupled receptor</keyword>
<keyword evidence="7 11" id="KW-0472">Membrane</keyword>
<protein>
    <recommendedName>
        <fullName evidence="11">Olfactory receptor</fullName>
    </recommendedName>
</protein>
<keyword evidence="14" id="KW-1185">Reference proteome</keyword>
<comment type="subcellular location">
    <subcellularLocation>
        <location evidence="11">Cell membrane</location>
        <topology evidence="11">Multi-pass membrane protein</topology>
    </subcellularLocation>
    <subcellularLocation>
        <location evidence="1">Membrane</location>
        <topology evidence="1">Multi-pass membrane protein</topology>
    </subcellularLocation>
</comment>
<keyword evidence="9 10" id="KW-0807">Transducer</keyword>
<dbReference type="PANTHER" id="PTHR26450">
    <property type="entry name" value="OLFACTORY RECEPTOR 56B1-RELATED"/>
    <property type="match status" value="1"/>
</dbReference>
<feature type="domain" description="G-protein coupled receptors family 1 profile" evidence="12">
    <location>
        <begin position="53"/>
        <end position="304"/>
    </location>
</feature>
<evidence type="ECO:0000256" key="5">
    <source>
        <dbReference type="ARBA" id="ARBA00022989"/>
    </source>
</evidence>
<dbReference type="CDD" id="cd15222">
    <property type="entry name" value="7tmA_OR51-like"/>
    <property type="match status" value="1"/>
</dbReference>
<dbReference type="eggNOG" id="ENOG502SMGT">
    <property type="taxonomic scope" value="Eukaryota"/>
</dbReference>
<evidence type="ECO:0000256" key="9">
    <source>
        <dbReference type="ARBA" id="ARBA00023224"/>
    </source>
</evidence>
<evidence type="ECO:0000256" key="2">
    <source>
        <dbReference type="ARBA" id="ARBA00022606"/>
    </source>
</evidence>
<dbReference type="STRING" id="246437.L9KMH0"/>
<keyword evidence="8 10" id="KW-0675">Receptor</keyword>
<reference evidence="14" key="1">
    <citation type="submission" date="2012-07" db="EMBL/GenBank/DDBJ databases">
        <title>Genome of the Chinese tree shrew, a rising model animal genetically related to primates.</title>
        <authorList>
            <person name="Zhang G."/>
            <person name="Fan Y."/>
            <person name="Yao Y."/>
            <person name="Huang Z."/>
        </authorList>
    </citation>
    <scope>NUCLEOTIDE SEQUENCE [LARGE SCALE GENOMIC DNA]</scope>
</reference>
<dbReference type="SUPFAM" id="SSF81321">
    <property type="entry name" value="Family A G protein-coupled receptor-like"/>
    <property type="match status" value="1"/>
</dbReference>
<reference evidence="14" key="2">
    <citation type="journal article" date="2013" name="Nat. Commun.">
        <title>Genome of the Chinese tree shrew.</title>
        <authorList>
            <person name="Fan Y."/>
            <person name="Huang Z.Y."/>
            <person name="Cao C.C."/>
            <person name="Chen C.S."/>
            <person name="Chen Y.X."/>
            <person name="Fan D.D."/>
            <person name="He J."/>
            <person name="Hou H.L."/>
            <person name="Hu L."/>
            <person name="Hu X.T."/>
            <person name="Jiang X.T."/>
            <person name="Lai R."/>
            <person name="Lang Y.S."/>
            <person name="Liang B."/>
            <person name="Liao S.G."/>
            <person name="Mu D."/>
            <person name="Ma Y.Y."/>
            <person name="Niu Y.Y."/>
            <person name="Sun X.Q."/>
            <person name="Xia J.Q."/>
            <person name="Xiao J."/>
            <person name="Xiong Z.Q."/>
            <person name="Xu L."/>
            <person name="Yang L."/>
            <person name="Zhang Y."/>
            <person name="Zhao W."/>
            <person name="Zhao X.D."/>
            <person name="Zheng Y.T."/>
            <person name="Zhou J.M."/>
            <person name="Zhu Y.B."/>
            <person name="Zhang G.J."/>
            <person name="Wang J."/>
            <person name="Yao Y.G."/>
        </authorList>
    </citation>
    <scope>NUCLEOTIDE SEQUENCE [LARGE SCALE GENOMIC DNA]</scope>
</reference>
<proteinExistence type="inferred from homology"/>
<dbReference type="InterPro" id="IPR000276">
    <property type="entry name" value="GPCR_Rhodpsn"/>
</dbReference>
<evidence type="ECO:0000259" key="12">
    <source>
        <dbReference type="PROSITE" id="PS50262"/>
    </source>
</evidence>
<evidence type="ECO:0000256" key="4">
    <source>
        <dbReference type="ARBA" id="ARBA00022725"/>
    </source>
</evidence>
<dbReference type="GO" id="GO:0005886">
    <property type="term" value="C:plasma membrane"/>
    <property type="evidence" value="ECO:0007669"/>
    <property type="project" value="UniProtKB-SubCell"/>
</dbReference>
<feature type="transmembrane region" description="Helical" evidence="11">
    <location>
        <begin position="283"/>
        <end position="303"/>
    </location>
</feature>
<sequence>MPAPYLLHPQLNLLSNITQFSPMFYLTGFPELETIEHWIFIPFFFMYLMAISGNCFILIIIKTNPRLHTPMYYLLSLLALTDLGLSVSTLPTTMGIFWFKSHSIYFEACQIQMFCIHSFSFMESAVLLVMSFDRFVAICHPLRYTVIITGQRVVRAGLIVILRGPVTLLPIVLLLKAFPYCGPLVLSHSFCLHQEVIHFACVDTTFNNLYGLTLVVFTVMLDLVLIALSYGFILHTVAGLASQEEQLRAFQTCTSHLCAVLVFFVPMMGLSLVHRFGKHAPPAVHLLMANVYLFVPPMLNPIIYSIKTKEIRRAIIKLLGLRKINAKSWG</sequence>
<keyword evidence="2 11" id="KW-0716">Sensory transduction</keyword>
<feature type="transmembrane region" description="Helical" evidence="11">
    <location>
        <begin position="73"/>
        <end position="99"/>
    </location>
</feature>
<dbReference type="InterPro" id="IPR050402">
    <property type="entry name" value="OR51/52/56-like"/>
</dbReference>
<dbReference type="PANTHER" id="PTHR26450:SF44">
    <property type="entry name" value="OLFACTORY RECEPTOR 51M1"/>
    <property type="match status" value="1"/>
</dbReference>
<dbReference type="InterPro" id="IPR000725">
    <property type="entry name" value="Olfact_rcpt"/>
</dbReference>
<dbReference type="InParanoid" id="L9KMH0"/>
<dbReference type="FunFam" id="1.20.1070.10:FF:000002">
    <property type="entry name" value="Olfactory receptor"/>
    <property type="match status" value="1"/>
</dbReference>
<accession>L9KMH0</accession>
<dbReference type="KEGG" id="tup:102503392"/>
<evidence type="ECO:0000256" key="7">
    <source>
        <dbReference type="ARBA" id="ARBA00023136"/>
    </source>
</evidence>
<dbReference type="PRINTS" id="PR00237">
    <property type="entry name" value="GPCRRHODOPSN"/>
</dbReference>
<feature type="transmembrane region" description="Helical" evidence="11">
    <location>
        <begin position="38"/>
        <end position="61"/>
    </location>
</feature>
<dbReference type="OrthoDB" id="9444602at2759"/>
<evidence type="ECO:0000313" key="14">
    <source>
        <dbReference type="Proteomes" id="UP000011518"/>
    </source>
</evidence>
<dbReference type="GO" id="GO:0004930">
    <property type="term" value="F:G protein-coupled receptor activity"/>
    <property type="evidence" value="ECO:0007669"/>
    <property type="project" value="UniProtKB-KW"/>
</dbReference>
<evidence type="ECO:0000256" key="1">
    <source>
        <dbReference type="ARBA" id="ARBA00004141"/>
    </source>
</evidence>
<evidence type="ECO:0000256" key="3">
    <source>
        <dbReference type="ARBA" id="ARBA00022692"/>
    </source>
</evidence>
<dbReference type="FunCoup" id="L9KMH0">
    <property type="interactions" value="424"/>
</dbReference>
<dbReference type="GO" id="GO:0004984">
    <property type="term" value="F:olfactory receptor activity"/>
    <property type="evidence" value="ECO:0007669"/>
    <property type="project" value="InterPro"/>
</dbReference>
<dbReference type="PROSITE" id="PS00237">
    <property type="entry name" value="G_PROTEIN_RECEP_F1_1"/>
    <property type="match status" value="1"/>
</dbReference>
<dbReference type="Proteomes" id="UP000011518">
    <property type="component" value="Unassembled WGS sequence"/>
</dbReference>
<dbReference type="EMBL" id="KB320766">
    <property type="protein sequence ID" value="ELW63679.1"/>
    <property type="molecule type" value="Genomic_DNA"/>
</dbReference>
<evidence type="ECO:0000256" key="10">
    <source>
        <dbReference type="RuleBase" id="RU000688"/>
    </source>
</evidence>